<feature type="coiled-coil region" evidence="6">
    <location>
        <begin position="218"/>
        <end position="255"/>
    </location>
</feature>
<evidence type="ECO:0000256" key="2">
    <source>
        <dbReference type="ARBA" id="ARBA00009840"/>
    </source>
</evidence>
<keyword evidence="8" id="KW-1133">Transmembrane helix</keyword>
<feature type="region of interest" description="Disordered" evidence="7">
    <location>
        <begin position="124"/>
        <end position="184"/>
    </location>
</feature>
<reference evidence="9 10" key="1">
    <citation type="submission" date="2024-09" db="EMBL/GenBank/DDBJ databases">
        <authorList>
            <person name="Zhang Z.-H."/>
        </authorList>
    </citation>
    <scope>NUCLEOTIDE SEQUENCE [LARGE SCALE GENOMIC DNA]</scope>
    <source>
        <strain evidence="9 10">HHTR114</strain>
    </source>
</reference>
<evidence type="ECO:0000256" key="8">
    <source>
        <dbReference type="SAM" id="Phobius"/>
    </source>
</evidence>
<feature type="compositionally biased region" description="Basic and acidic residues" evidence="7">
    <location>
        <begin position="124"/>
        <end position="139"/>
    </location>
</feature>
<gene>
    <name evidence="9" type="primary">rmuC</name>
    <name evidence="9" type="ORF">ACFMB1_04745</name>
</gene>
<evidence type="ECO:0000256" key="5">
    <source>
        <dbReference type="ARBA" id="ARBA00023172"/>
    </source>
</evidence>
<feature type="compositionally biased region" description="Acidic residues" evidence="7">
    <location>
        <begin position="84"/>
        <end position="94"/>
    </location>
</feature>
<evidence type="ECO:0000313" key="10">
    <source>
        <dbReference type="Proteomes" id="UP001596116"/>
    </source>
</evidence>
<keyword evidence="8" id="KW-0472">Membrane</keyword>
<name>A0ABW1KS30_9PROT</name>
<evidence type="ECO:0000256" key="1">
    <source>
        <dbReference type="ARBA" id="ARBA00003416"/>
    </source>
</evidence>
<evidence type="ECO:0000313" key="9">
    <source>
        <dbReference type="EMBL" id="MFC6034840.1"/>
    </source>
</evidence>
<sequence length="582" mass="63157">MQTLSPSVQNQAEGIESVGETAQTETQTPAPLISGPAPALWAGVGAFLLIFIIGMMLIIRGRVTRPAKRRAEVAGTTYFEPAGEDADITFDDDDSLHADAKTADPDDARWRDEEVGDTEVIIERSDAQEAESTEAHHEEEVEPLFDEPLDKPQKKKSAFAGLFSKKQPQEVASEPESEPFYDEEEEEGFFAAAKEHTAEPVAQPIRHEAPSSVDTERLAHAEEAAQAALKRAEEAEALARDLKLANEEAQNVMNIGLRKREAALDERASALIAMEKRLAALADEFQQRGEAEARAAQLSPGQAAAFHDAPTGVSEAHFAEFADLMGEQFDALRGAVNAAIEKLSRRIDTLPVAQSAAATATAARVQLSDLLGDALAPGRFKLAQKLSTGRTADALIIMPGPMAPIAVDARFPTEAFDAWQLSRNAGTETELRRAILRHIADGAEKLISPEETTDCAMMFVPSENILSELHAHFSDLVQESYRARVWMVSPTSLMATLHTISAVMAGAGIKEMSSVNMVDELHDLRSRVATLESQRKNGSTSTHAEKPAPKPETSYKPAEYSDVFENVPHEAGGEDKPPFPLR</sequence>
<accession>A0ABW1KS30</accession>
<feature type="region of interest" description="Disordered" evidence="7">
    <location>
        <begin position="84"/>
        <end position="107"/>
    </location>
</feature>
<keyword evidence="5" id="KW-0233">DNA recombination</keyword>
<comment type="caution">
    <text evidence="9">The sequence shown here is derived from an EMBL/GenBank/DDBJ whole genome shotgun (WGS) entry which is preliminary data.</text>
</comment>
<dbReference type="EMBL" id="JBHPON010000001">
    <property type="protein sequence ID" value="MFC6034840.1"/>
    <property type="molecule type" value="Genomic_DNA"/>
</dbReference>
<dbReference type="RefSeq" id="WP_379879822.1">
    <property type="nucleotide sequence ID" value="NZ_JBHPON010000001.1"/>
</dbReference>
<keyword evidence="8" id="KW-0812">Transmembrane</keyword>
<protein>
    <recommendedName>
        <fullName evidence="3">DNA recombination protein RmuC homolog</fullName>
    </recommendedName>
</protein>
<feature type="region of interest" description="Disordered" evidence="7">
    <location>
        <begin position="531"/>
        <end position="582"/>
    </location>
</feature>
<feature type="transmembrane region" description="Helical" evidence="8">
    <location>
        <begin position="39"/>
        <end position="59"/>
    </location>
</feature>
<evidence type="ECO:0000256" key="3">
    <source>
        <dbReference type="ARBA" id="ARBA00021840"/>
    </source>
</evidence>
<comment type="similarity">
    <text evidence="2">Belongs to the RmuC family.</text>
</comment>
<dbReference type="PANTHER" id="PTHR30563:SF0">
    <property type="entry name" value="DNA RECOMBINATION PROTEIN RMUC"/>
    <property type="match status" value="1"/>
</dbReference>
<comment type="function">
    <text evidence="1">Involved in DNA recombination.</text>
</comment>
<evidence type="ECO:0000256" key="6">
    <source>
        <dbReference type="SAM" id="Coils"/>
    </source>
</evidence>
<evidence type="ECO:0000256" key="7">
    <source>
        <dbReference type="SAM" id="MobiDB-lite"/>
    </source>
</evidence>
<organism evidence="9 10">
    <name type="scientific">Hyphococcus aureus</name>
    <dbReference type="NCBI Taxonomy" id="2666033"/>
    <lineage>
        <taxon>Bacteria</taxon>
        <taxon>Pseudomonadati</taxon>
        <taxon>Pseudomonadota</taxon>
        <taxon>Alphaproteobacteria</taxon>
        <taxon>Parvularculales</taxon>
        <taxon>Parvularculaceae</taxon>
        <taxon>Hyphococcus</taxon>
    </lineage>
</organism>
<dbReference type="Proteomes" id="UP001596116">
    <property type="component" value="Unassembled WGS sequence"/>
</dbReference>
<evidence type="ECO:0000256" key="4">
    <source>
        <dbReference type="ARBA" id="ARBA00023054"/>
    </source>
</evidence>
<proteinExistence type="inferred from homology"/>
<feature type="compositionally biased region" description="Acidic residues" evidence="7">
    <location>
        <begin position="173"/>
        <end position="184"/>
    </location>
</feature>
<dbReference type="InterPro" id="IPR003798">
    <property type="entry name" value="DNA_recombination_RmuC"/>
</dbReference>
<dbReference type="PANTHER" id="PTHR30563">
    <property type="entry name" value="DNA RECOMBINATION PROTEIN RMUC"/>
    <property type="match status" value="1"/>
</dbReference>
<feature type="compositionally biased region" description="Basic and acidic residues" evidence="7">
    <location>
        <begin position="95"/>
        <end position="107"/>
    </location>
</feature>
<feature type="compositionally biased region" description="Basic and acidic residues" evidence="7">
    <location>
        <begin position="567"/>
        <end position="582"/>
    </location>
</feature>
<keyword evidence="4 6" id="KW-0175">Coiled coil</keyword>
<dbReference type="Pfam" id="PF02646">
    <property type="entry name" value="RmuC"/>
    <property type="match status" value="1"/>
</dbReference>
<keyword evidence="10" id="KW-1185">Reference proteome</keyword>